<proteinExistence type="predicted"/>
<name>A0A6G1HPG6_9PEZI</name>
<reference evidence="2" key="1">
    <citation type="journal article" date="2020" name="Stud. Mycol.">
        <title>101 Dothideomycetes genomes: a test case for predicting lifestyles and emergence of pathogens.</title>
        <authorList>
            <person name="Haridas S."/>
            <person name="Albert R."/>
            <person name="Binder M."/>
            <person name="Bloem J."/>
            <person name="Labutti K."/>
            <person name="Salamov A."/>
            <person name="Andreopoulos B."/>
            <person name="Baker S."/>
            <person name="Barry K."/>
            <person name="Bills G."/>
            <person name="Bluhm B."/>
            <person name="Cannon C."/>
            <person name="Castanera R."/>
            <person name="Culley D."/>
            <person name="Daum C."/>
            <person name="Ezra D."/>
            <person name="Gonzalez J."/>
            <person name="Henrissat B."/>
            <person name="Kuo A."/>
            <person name="Liang C."/>
            <person name="Lipzen A."/>
            <person name="Lutzoni F."/>
            <person name="Magnuson J."/>
            <person name="Mondo S."/>
            <person name="Nolan M."/>
            <person name="Ohm R."/>
            <person name="Pangilinan J."/>
            <person name="Park H.-J."/>
            <person name="Ramirez L."/>
            <person name="Alfaro M."/>
            <person name="Sun H."/>
            <person name="Tritt A."/>
            <person name="Yoshinaga Y."/>
            <person name="Zwiers L.-H."/>
            <person name="Turgeon B."/>
            <person name="Goodwin S."/>
            <person name="Spatafora J."/>
            <person name="Crous P."/>
            <person name="Grigoriev I."/>
        </authorList>
    </citation>
    <scope>NUCLEOTIDE SEQUENCE</scope>
    <source>
        <strain evidence="2">CBS 262.69</strain>
    </source>
</reference>
<keyword evidence="1" id="KW-0812">Transmembrane</keyword>
<sequence>MGHGLLGYVYLTSSADLISVVLVSLVRRVSSYHLVGAQQQRLQPKFLPLSFPHPSLTQPRRSVVPSYYLPKHISYWSDRRSPKQRY</sequence>
<dbReference type="AlphaFoldDB" id="A0A6G1HPG6"/>
<keyword evidence="3" id="KW-1185">Reference proteome</keyword>
<organism evidence="2 3">
    <name type="scientific">Trichodelitschia bisporula</name>
    <dbReference type="NCBI Taxonomy" id="703511"/>
    <lineage>
        <taxon>Eukaryota</taxon>
        <taxon>Fungi</taxon>
        <taxon>Dikarya</taxon>
        <taxon>Ascomycota</taxon>
        <taxon>Pezizomycotina</taxon>
        <taxon>Dothideomycetes</taxon>
        <taxon>Dothideomycetes incertae sedis</taxon>
        <taxon>Phaeotrichales</taxon>
        <taxon>Phaeotrichaceae</taxon>
        <taxon>Trichodelitschia</taxon>
    </lineage>
</organism>
<evidence type="ECO:0000313" key="2">
    <source>
        <dbReference type="EMBL" id="KAF2397645.1"/>
    </source>
</evidence>
<gene>
    <name evidence="2" type="ORF">EJ06DRAFT_129970</name>
</gene>
<accession>A0A6G1HPG6</accession>
<keyword evidence="1" id="KW-1133">Transmembrane helix</keyword>
<evidence type="ECO:0000256" key="1">
    <source>
        <dbReference type="SAM" id="Phobius"/>
    </source>
</evidence>
<dbReference type="EMBL" id="ML996702">
    <property type="protein sequence ID" value="KAF2397645.1"/>
    <property type="molecule type" value="Genomic_DNA"/>
</dbReference>
<evidence type="ECO:0000313" key="3">
    <source>
        <dbReference type="Proteomes" id="UP000799640"/>
    </source>
</evidence>
<feature type="transmembrane region" description="Helical" evidence="1">
    <location>
        <begin position="6"/>
        <end position="26"/>
    </location>
</feature>
<dbReference type="Proteomes" id="UP000799640">
    <property type="component" value="Unassembled WGS sequence"/>
</dbReference>
<keyword evidence="1" id="KW-0472">Membrane</keyword>
<protein>
    <submittedName>
        <fullName evidence="2">Uncharacterized protein</fullName>
    </submittedName>
</protein>